<reference evidence="1 2" key="1">
    <citation type="submission" date="2016-10" db="EMBL/GenBank/DDBJ databases">
        <authorList>
            <person name="de Groot N.N."/>
        </authorList>
    </citation>
    <scope>NUCLEOTIDE SEQUENCE [LARGE SCALE GENOMIC DNA]</scope>
    <source>
        <strain evidence="1 2">DSM 26424</strain>
    </source>
</reference>
<keyword evidence="2" id="KW-1185">Reference proteome</keyword>
<dbReference type="STRING" id="555512.SAMN04487993_1006239"/>
<organism evidence="1 2">
    <name type="scientific">Salipiger marinus</name>
    <dbReference type="NCBI Taxonomy" id="555512"/>
    <lineage>
        <taxon>Bacteria</taxon>
        <taxon>Pseudomonadati</taxon>
        <taxon>Pseudomonadota</taxon>
        <taxon>Alphaproteobacteria</taxon>
        <taxon>Rhodobacterales</taxon>
        <taxon>Roseobacteraceae</taxon>
        <taxon>Salipiger</taxon>
    </lineage>
</organism>
<gene>
    <name evidence="1" type="ORF">SAMN04487993_1006239</name>
</gene>
<dbReference type="Proteomes" id="UP000199093">
    <property type="component" value="Unassembled WGS sequence"/>
</dbReference>
<dbReference type="AlphaFoldDB" id="A0A1G8LLJ9"/>
<dbReference type="EMBL" id="FNEJ01000006">
    <property type="protein sequence ID" value="SDI56544.1"/>
    <property type="molecule type" value="Genomic_DNA"/>
</dbReference>
<protein>
    <submittedName>
        <fullName evidence="1">Uncharacterized protein</fullName>
    </submittedName>
</protein>
<evidence type="ECO:0000313" key="2">
    <source>
        <dbReference type="Proteomes" id="UP000199093"/>
    </source>
</evidence>
<accession>A0A1G8LLJ9</accession>
<sequence>MADIQTPMTPADHVLAHCLTVLACSVIYDAKREAMHLDILRNALTKSDSGNPFVRRLSEAGRMLLATHDPDGRRDPGACLESRAAVCAWAEWRLGLAIEKEAAQ</sequence>
<name>A0A1G8LLJ9_9RHOB</name>
<evidence type="ECO:0000313" key="1">
    <source>
        <dbReference type="EMBL" id="SDI56544.1"/>
    </source>
</evidence>
<dbReference type="OrthoDB" id="9958803at2"/>
<dbReference type="RefSeq" id="WP_089846041.1">
    <property type="nucleotide sequence ID" value="NZ_FNEJ01000006.1"/>
</dbReference>
<proteinExistence type="predicted"/>